<keyword evidence="3 14" id="KW-1003">Cell membrane</keyword>
<comment type="catalytic activity">
    <reaction evidence="1 14">
        <text>ATP + protein L-histidine = ADP + protein N-phospho-L-histidine.</text>
        <dbReference type="EC" id="2.7.13.3"/>
    </reaction>
</comment>
<dbReference type="Proteomes" id="UP000814207">
    <property type="component" value="Unassembled WGS sequence"/>
</dbReference>
<dbReference type="Gene3D" id="3.30.565.10">
    <property type="entry name" value="Histidine kinase-like ATPase, C-terminal domain"/>
    <property type="match status" value="1"/>
</dbReference>
<dbReference type="GO" id="GO:0000155">
    <property type="term" value="F:phosphorelay sensor kinase activity"/>
    <property type="evidence" value="ECO:0007669"/>
    <property type="project" value="InterPro"/>
</dbReference>
<comment type="caution">
    <text evidence="17">The sequence shown here is derived from an EMBL/GenBank/DDBJ whole genome shotgun (WGS) entry which is preliminary data.</text>
</comment>
<name>A0A9Q3X7L6_PSESX</name>
<feature type="transmembrane region" description="Helical" evidence="14">
    <location>
        <begin position="12"/>
        <end position="32"/>
    </location>
</feature>
<evidence type="ECO:0000256" key="2">
    <source>
        <dbReference type="ARBA" id="ARBA00004533"/>
    </source>
</evidence>
<keyword evidence="8 14" id="KW-0547">Nucleotide-binding</keyword>
<evidence type="ECO:0000256" key="11">
    <source>
        <dbReference type="ARBA" id="ARBA00022989"/>
    </source>
</evidence>
<dbReference type="SMART" id="SM00387">
    <property type="entry name" value="HATPase_c"/>
    <property type="match status" value="1"/>
</dbReference>
<dbReference type="Gene3D" id="1.10.287.130">
    <property type="match status" value="1"/>
</dbReference>
<dbReference type="SUPFAM" id="SSF55874">
    <property type="entry name" value="ATPase domain of HSP90 chaperone/DNA topoisomerase II/histidine kinase"/>
    <property type="match status" value="1"/>
</dbReference>
<evidence type="ECO:0000259" key="16">
    <source>
        <dbReference type="PROSITE" id="PS50885"/>
    </source>
</evidence>
<dbReference type="AlphaFoldDB" id="A0A9Q3X7L6"/>
<dbReference type="PRINTS" id="PR00344">
    <property type="entry name" value="BCTRLSENSOR"/>
</dbReference>
<evidence type="ECO:0000256" key="7">
    <source>
        <dbReference type="ARBA" id="ARBA00022692"/>
    </source>
</evidence>
<accession>A0A9Q3X7L6</accession>
<dbReference type="SUPFAM" id="SSF158472">
    <property type="entry name" value="HAMP domain-like"/>
    <property type="match status" value="1"/>
</dbReference>
<dbReference type="Pfam" id="PF00512">
    <property type="entry name" value="HisKA"/>
    <property type="match status" value="1"/>
</dbReference>
<dbReference type="PANTHER" id="PTHR45436:SF3">
    <property type="entry name" value="SENSOR HISTIDINE KINASE HPRS"/>
    <property type="match status" value="1"/>
</dbReference>
<evidence type="ECO:0000256" key="5">
    <source>
        <dbReference type="ARBA" id="ARBA00022553"/>
    </source>
</evidence>
<dbReference type="EMBL" id="WKEU01000132">
    <property type="protein sequence ID" value="MCF5065668.1"/>
    <property type="molecule type" value="Genomic_DNA"/>
</dbReference>
<dbReference type="InterPro" id="IPR003661">
    <property type="entry name" value="HisK_dim/P_dom"/>
</dbReference>
<sequence>MKCLPRALSLRLAVMFALVSMVLMGSIGFYLYQSLEREIAWRDDQALLGRLERLQGLINDSDSIKTLRERPKLYENMLGNRDNLLWIVDDAGRALIEINPAQVRMPTLAAAPTAQLADGDYAQPVRIAWVDIVNGDRHLTLIAAKLLSEREQMLGAYRLKLWFALSIGALLAFVLGGWVSQRGLRPVRQLAKRAAQIDVQHLHVRLDDFNELSELQVLSRALNQMLARLEEGFAQLSRFSEDLAHEMRTPLSNLMGLTQHTLRHGRTVDEYQNLLVSNQEEYERLARMIDSMLFLARTEQSHISITPERLDLPELCAQLCEYFEGVAQERDLQLIDHTQGELVADPILVRRAMANLLANALRHATPGTAVTISSELREDWLELSVHNSGDPIAPEHLPRLFERFYRCDPSRNQPGDSGGLGLAIVRSIMQMHNGRVSVDSNQTGTRFCLAFPLSQAITPGS</sequence>
<comment type="function">
    <text evidence="14">Member of a two-component regulatory system.</text>
</comment>
<keyword evidence="4 14" id="KW-0997">Cell inner membrane</keyword>
<evidence type="ECO:0000256" key="10">
    <source>
        <dbReference type="ARBA" id="ARBA00022840"/>
    </source>
</evidence>
<dbReference type="CDD" id="cd00075">
    <property type="entry name" value="HATPase"/>
    <property type="match status" value="1"/>
</dbReference>
<evidence type="ECO:0000259" key="15">
    <source>
        <dbReference type="PROSITE" id="PS50109"/>
    </source>
</evidence>
<reference evidence="17" key="1">
    <citation type="submission" date="2019-11" db="EMBL/GenBank/DDBJ databases">
        <title>Epiphytic Pseudomonas syringae from cherry orchards.</title>
        <authorList>
            <person name="Hulin M.T."/>
        </authorList>
    </citation>
    <scope>NUCLEOTIDE SEQUENCE</scope>
    <source>
        <strain evidence="17">PA-6-9A</strain>
    </source>
</reference>
<evidence type="ECO:0000256" key="12">
    <source>
        <dbReference type="ARBA" id="ARBA00023012"/>
    </source>
</evidence>
<dbReference type="InterPro" id="IPR003594">
    <property type="entry name" value="HATPase_dom"/>
</dbReference>
<feature type="domain" description="HAMP" evidence="16">
    <location>
        <begin position="181"/>
        <end position="234"/>
    </location>
</feature>
<evidence type="ECO:0000256" key="8">
    <source>
        <dbReference type="ARBA" id="ARBA00022741"/>
    </source>
</evidence>
<dbReference type="InterPro" id="IPR003660">
    <property type="entry name" value="HAMP_dom"/>
</dbReference>
<feature type="transmembrane region" description="Helical" evidence="14">
    <location>
        <begin position="159"/>
        <end position="179"/>
    </location>
</feature>
<dbReference type="PANTHER" id="PTHR45436">
    <property type="entry name" value="SENSOR HISTIDINE KINASE YKOH"/>
    <property type="match status" value="1"/>
</dbReference>
<dbReference type="EC" id="2.7.13.3" evidence="14"/>
<dbReference type="SUPFAM" id="SSF47384">
    <property type="entry name" value="Homodimeric domain of signal transducing histidine kinase"/>
    <property type="match status" value="1"/>
</dbReference>
<keyword evidence="7 14" id="KW-0812">Transmembrane</keyword>
<dbReference type="InterPro" id="IPR004358">
    <property type="entry name" value="Sig_transdc_His_kin-like_C"/>
</dbReference>
<dbReference type="Gene3D" id="6.10.340.10">
    <property type="match status" value="1"/>
</dbReference>
<keyword evidence="6 14" id="KW-0808">Transferase</keyword>
<organism evidence="17 18">
    <name type="scientific">Pseudomonas syringae</name>
    <dbReference type="NCBI Taxonomy" id="317"/>
    <lineage>
        <taxon>Bacteria</taxon>
        <taxon>Pseudomonadati</taxon>
        <taxon>Pseudomonadota</taxon>
        <taxon>Gammaproteobacteria</taxon>
        <taxon>Pseudomonadales</taxon>
        <taxon>Pseudomonadaceae</taxon>
        <taxon>Pseudomonas</taxon>
    </lineage>
</organism>
<dbReference type="PROSITE" id="PS50109">
    <property type="entry name" value="HIS_KIN"/>
    <property type="match status" value="1"/>
</dbReference>
<dbReference type="InterPro" id="IPR036890">
    <property type="entry name" value="HATPase_C_sf"/>
</dbReference>
<dbReference type="Pfam" id="PF02518">
    <property type="entry name" value="HATPase_c"/>
    <property type="match status" value="1"/>
</dbReference>
<dbReference type="InterPro" id="IPR050428">
    <property type="entry name" value="TCS_sensor_his_kinase"/>
</dbReference>
<evidence type="ECO:0000256" key="13">
    <source>
        <dbReference type="ARBA" id="ARBA00023136"/>
    </source>
</evidence>
<gene>
    <name evidence="17" type="ORF">GIW73_22290</name>
</gene>
<evidence type="ECO:0000256" key="14">
    <source>
        <dbReference type="RuleBase" id="RU364088"/>
    </source>
</evidence>
<dbReference type="CDD" id="cd00082">
    <property type="entry name" value="HisKA"/>
    <property type="match status" value="1"/>
</dbReference>
<keyword evidence="13 14" id="KW-0472">Membrane</keyword>
<evidence type="ECO:0000256" key="6">
    <source>
        <dbReference type="ARBA" id="ARBA00022679"/>
    </source>
</evidence>
<dbReference type="PROSITE" id="PS50885">
    <property type="entry name" value="HAMP"/>
    <property type="match status" value="1"/>
</dbReference>
<feature type="domain" description="Histidine kinase" evidence="15">
    <location>
        <begin position="242"/>
        <end position="455"/>
    </location>
</feature>
<dbReference type="GO" id="GO:0005886">
    <property type="term" value="C:plasma membrane"/>
    <property type="evidence" value="ECO:0007669"/>
    <property type="project" value="UniProtKB-SubCell"/>
</dbReference>
<evidence type="ECO:0000256" key="1">
    <source>
        <dbReference type="ARBA" id="ARBA00000085"/>
    </source>
</evidence>
<dbReference type="SMART" id="SM00388">
    <property type="entry name" value="HisKA"/>
    <property type="match status" value="1"/>
</dbReference>
<evidence type="ECO:0000256" key="9">
    <source>
        <dbReference type="ARBA" id="ARBA00022777"/>
    </source>
</evidence>
<keyword evidence="10 14" id="KW-0067">ATP-binding</keyword>
<keyword evidence="11 14" id="KW-1133">Transmembrane helix</keyword>
<comment type="subcellular location">
    <subcellularLocation>
        <location evidence="2 14">Cell inner membrane</location>
    </subcellularLocation>
</comment>
<dbReference type="InterPro" id="IPR006290">
    <property type="entry name" value="CztS_silS_copS"/>
</dbReference>
<evidence type="ECO:0000256" key="3">
    <source>
        <dbReference type="ARBA" id="ARBA00022475"/>
    </source>
</evidence>
<dbReference type="InterPro" id="IPR036097">
    <property type="entry name" value="HisK_dim/P_sf"/>
</dbReference>
<keyword evidence="5" id="KW-0597">Phosphoprotein</keyword>
<evidence type="ECO:0000256" key="4">
    <source>
        <dbReference type="ARBA" id="ARBA00022519"/>
    </source>
</evidence>
<keyword evidence="12 14" id="KW-0902">Two-component regulatory system</keyword>
<dbReference type="NCBIfam" id="TIGR01386">
    <property type="entry name" value="cztS_silS_copS"/>
    <property type="match status" value="1"/>
</dbReference>
<proteinExistence type="predicted"/>
<evidence type="ECO:0000313" key="17">
    <source>
        <dbReference type="EMBL" id="MCF5065668.1"/>
    </source>
</evidence>
<protein>
    <recommendedName>
        <fullName evidence="14">Sensor protein</fullName>
        <ecNumber evidence="14">2.7.13.3</ecNumber>
    </recommendedName>
</protein>
<dbReference type="SMART" id="SM00304">
    <property type="entry name" value="HAMP"/>
    <property type="match status" value="1"/>
</dbReference>
<dbReference type="GO" id="GO:0005524">
    <property type="term" value="F:ATP binding"/>
    <property type="evidence" value="ECO:0007669"/>
    <property type="project" value="UniProtKB-KW"/>
</dbReference>
<keyword evidence="9 14" id="KW-0418">Kinase</keyword>
<dbReference type="Pfam" id="PF00672">
    <property type="entry name" value="HAMP"/>
    <property type="match status" value="1"/>
</dbReference>
<dbReference type="InterPro" id="IPR005467">
    <property type="entry name" value="His_kinase_dom"/>
</dbReference>
<dbReference type="CDD" id="cd06225">
    <property type="entry name" value="HAMP"/>
    <property type="match status" value="1"/>
</dbReference>
<evidence type="ECO:0000313" key="18">
    <source>
        <dbReference type="Proteomes" id="UP000814207"/>
    </source>
</evidence>